<feature type="transmembrane region" description="Helical" evidence="7">
    <location>
        <begin position="137"/>
        <end position="155"/>
    </location>
</feature>
<keyword evidence="10" id="KW-1185">Reference proteome</keyword>
<gene>
    <name evidence="9" type="ORF">D7D52_30475</name>
</gene>
<dbReference type="AlphaFoldDB" id="A0A386ZIR6"/>
<feature type="transmembrane region" description="Helical" evidence="7">
    <location>
        <begin position="102"/>
        <end position="125"/>
    </location>
</feature>
<evidence type="ECO:0000256" key="4">
    <source>
        <dbReference type="ARBA" id="ARBA00022692"/>
    </source>
</evidence>
<feature type="transmembrane region" description="Helical" evidence="7">
    <location>
        <begin position="161"/>
        <end position="180"/>
    </location>
</feature>
<protein>
    <submittedName>
        <fullName evidence="9">ABC transporter permease</fullName>
    </submittedName>
</protein>
<accession>A0A386ZIR6</accession>
<evidence type="ECO:0000256" key="6">
    <source>
        <dbReference type="ARBA" id="ARBA00023136"/>
    </source>
</evidence>
<feature type="transmembrane region" description="Helical" evidence="7">
    <location>
        <begin position="256"/>
        <end position="275"/>
    </location>
</feature>
<dbReference type="EMBL" id="CP032568">
    <property type="protein sequence ID" value="AYF77427.1"/>
    <property type="molecule type" value="Genomic_DNA"/>
</dbReference>
<dbReference type="SUPFAM" id="SSF161098">
    <property type="entry name" value="MetI-like"/>
    <property type="match status" value="1"/>
</dbReference>
<evidence type="ECO:0000256" key="2">
    <source>
        <dbReference type="ARBA" id="ARBA00022448"/>
    </source>
</evidence>
<reference evidence="9 10" key="1">
    <citation type="submission" date="2018-09" db="EMBL/GenBank/DDBJ databases">
        <title>Nocardia yunnanensis sp. nov., an actinomycete isolated from a soil sample.</title>
        <authorList>
            <person name="Zhang J."/>
        </authorList>
    </citation>
    <scope>NUCLEOTIDE SEQUENCE [LARGE SCALE GENOMIC DNA]</scope>
    <source>
        <strain evidence="9 10">CFHS0054</strain>
    </source>
</reference>
<dbReference type="FunFam" id="1.10.3720.10:FF:000003">
    <property type="entry name" value="Aliphatic sulfonate ABC transporter permease"/>
    <property type="match status" value="1"/>
</dbReference>
<name>A0A386ZIR6_9NOCA</name>
<dbReference type="PROSITE" id="PS50928">
    <property type="entry name" value="ABC_TM1"/>
    <property type="match status" value="1"/>
</dbReference>
<comment type="similarity">
    <text evidence="7">Belongs to the binding-protein-dependent transport system permease family.</text>
</comment>
<evidence type="ECO:0000256" key="1">
    <source>
        <dbReference type="ARBA" id="ARBA00004651"/>
    </source>
</evidence>
<keyword evidence="6 7" id="KW-0472">Membrane</keyword>
<evidence type="ECO:0000256" key="3">
    <source>
        <dbReference type="ARBA" id="ARBA00022475"/>
    </source>
</evidence>
<keyword evidence="4 7" id="KW-0812">Transmembrane</keyword>
<dbReference type="InterPro" id="IPR000515">
    <property type="entry name" value="MetI-like"/>
</dbReference>
<keyword evidence="3" id="KW-1003">Cell membrane</keyword>
<dbReference type="CDD" id="cd06261">
    <property type="entry name" value="TM_PBP2"/>
    <property type="match status" value="1"/>
</dbReference>
<dbReference type="PANTHER" id="PTHR30151:SF38">
    <property type="entry name" value="ALIPHATIC SULFONATES TRANSPORT PERMEASE PROTEIN SSUC-RELATED"/>
    <property type="match status" value="1"/>
</dbReference>
<keyword evidence="2 7" id="KW-0813">Transport</keyword>
<evidence type="ECO:0000313" key="9">
    <source>
        <dbReference type="EMBL" id="AYF77427.1"/>
    </source>
</evidence>
<feature type="domain" description="ABC transmembrane type-1" evidence="8">
    <location>
        <begin position="91"/>
        <end position="275"/>
    </location>
</feature>
<organism evidence="9 10">
    <name type="scientific">Nocardia yunnanensis</name>
    <dbReference type="NCBI Taxonomy" id="2382165"/>
    <lineage>
        <taxon>Bacteria</taxon>
        <taxon>Bacillati</taxon>
        <taxon>Actinomycetota</taxon>
        <taxon>Actinomycetes</taxon>
        <taxon>Mycobacteriales</taxon>
        <taxon>Nocardiaceae</taxon>
        <taxon>Nocardia</taxon>
    </lineage>
</organism>
<dbReference type="Gene3D" id="1.10.3720.10">
    <property type="entry name" value="MetI-like"/>
    <property type="match status" value="1"/>
</dbReference>
<dbReference type="KEGG" id="nyu:D7D52_30475"/>
<dbReference type="GO" id="GO:0005886">
    <property type="term" value="C:plasma membrane"/>
    <property type="evidence" value="ECO:0007669"/>
    <property type="project" value="UniProtKB-SubCell"/>
</dbReference>
<keyword evidence="5 7" id="KW-1133">Transmembrane helix</keyword>
<evidence type="ECO:0000256" key="5">
    <source>
        <dbReference type="ARBA" id="ARBA00022989"/>
    </source>
</evidence>
<evidence type="ECO:0000256" key="7">
    <source>
        <dbReference type="RuleBase" id="RU363032"/>
    </source>
</evidence>
<sequence length="292" mass="31233">MPCERNGPRPPPSPSPLCRGAVVSSIAVQARPAAARLRLPSVSVLARFVAPVALVVIWQVASATGVLPERLLASPVTVVQTAIDLVKDGTLTKAISVSLQRAAIGFVIGAAAGIGLALISGLSRVGEYLVDPIVQMLRTLPFYGLIPLFILWFGIGELPKIVLVAFGVAVPLYLNTFAGIRSVDGKLAELAQVQRLNRWQLIRHIVLPGALPQTLVGLRQSLGVAWLALIVAEQVNADAGLGFMINDAREFLRTDVIVVGLLVYSVLGLLTDALVRSIERRALSWRRGFLTH</sequence>
<evidence type="ECO:0000313" key="10">
    <source>
        <dbReference type="Proteomes" id="UP000267164"/>
    </source>
</evidence>
<dbReference type="OrthoDB" id="9796361at2"/>
<evidence type="ECO:0000259" key="8">
    <source>
        <dbReference type="PROSITE" id="PS50928"/>
    </source>
</evidence>
<dbReference type="PANTHER" id="PTHR30151">
    <property type="entry name" value="ALKANE SULFONATE ABC TRANSPORTER-RELATED, MEMBRANE SUBUNIT"/>
    <property type="match status" value="1"/>
</dbReference>
<proteinExistence type="inferred from homology"/>
<dbReference type="GO" id="GO:0042918">
    <property type="term" value="P:alkanesulfonate transmembrane transport"/>
    <property type="evidence" value="ECO:0007669"/>
    <property type="project" value="UniProtKB-ARBA"/>
</dbReference>
<comment type="subcellular location">
    <subcellularLocation>
        <location evidence="1 7">Cell membrane</location>
        <topology evidence="1 7">Multi-pass membrane protein</topology>
    </subcellularLocation>
</comment>
<dbReference type="Pfam" id="PF00528">
    <property type="entry name" value="BPD_transp_1"/>
    <property type="match status" value="1"/>
</dbReference>
<dbReference type="InterPro" id="IPR035906">
    <property type="entry name" value="MetI-like_sf"/>
</dbReference>
<dbReference type="Proteomes" id="UP000267164">
    <property type="component" value="Chromosome"/>
</dbReference>